<evidence type="ECO:0000313" key="4">
    <source>
        <dbReference type="EMBL" id="MBL4938628.1"/>
    </source>
</evidence>
<name>A0ABS1TGX2_9CLOT</name>
<proteinExistence type="predicted"/>
<dbReference type="InterPro" id="IPR009057">
    <property type="entry name" value="Homeodomain-like_sf"/>
</dbReference>
<protein>
    <submittedName>
        <fullName evidence="4">TetR/AcrR family transcriptional regulator</fullName>
    </submittedName>
</protein>
<organism evidence="4 5">
    <name type="scientific">Clostridium rhizosphaerae</name>
    <dbReference type="NCBI Taxonomy" id="2803861"/>
    <lineage>
        <taxon>Bacteria</taxon>
        <taxon>Bacillati</taxon>
        <taxon>Bacillota</taxon>
        <taxon>Clostridia</taxon>
        <taxon>Eubacteriales</taxon>
        <taxon>Clostridiaceae</taxon>
        <taxon>Clostridium</taxon>
    </lineage>
</organism>
<dbReference type="InterPro" id="IPR050624">
    <property type="entry name" value="HTH-type_Tx_Regulator"/>
</dbReference>
<evidence type="ECO:0000259" key="3">
    <source>
        <dbReference type="PROSITE" id="PS50977"/>
    </source>
</evidence>
<feature type="domain" description="HTH tetR-type" evidence="3">
    <location>
        <begin position="6"/>
        <end position="66"/>
    </location>
</feature>
<sequence>MPKIIKDVEQTIRNFATQLFMELSYTNVDMKMISQKSKVAVGTLYNYYENKKQLYISILKESWQNTFNKLDNINELTISSEQKLEKLIKTLYEDIESRNGLGKALINTSIDELKDDSEINDLKLCLISKLEYFFECSAKVNHLSNCSNVDIRLAESLMVCLLTMIEFHPNDKEDNINFLIKFISLSLK</sequence>
<dbReference type="PANTHER" id="PTHR43479">
    <property type="entry name" value="ACREF/ENVCD OPERON REPRESSOR-RELATED"/>
    <property type="match status" value="1"/>
</dbReference>
<comment type="caution">
    <text evidence="4">The sequence shown here is derived from an EMBL/GenBank/DDBJ whole genome shotgun (WGS) entry which is preliminary data.</text>
</comment>
<dbReference type="PROSITE" id="PS50977">
    <property type="entry name" value="HTH_TETR_2"/>
    <property type="match status" value="1"/>
</dbReference>
<keyword evidence="1 2" id="KW-0238">DNA-binding</keyword>
<dbReference type="Pfam" id="PF00440">
    <property type="entry name" value="TetR_N"/>
    <property type="match status" value="1"/>
</dbReference>
<reference evidence="4 5" key="1">
    <citation type="submission" date="2021-01" db="EMBL/GenBank/DDBJ databases">
        <title>Genome public.</title>
        <authorList>
            <person name="Liu C."/>
            <person name="Sun Q."/>
        </authorList>
    </citation>
    <scope>NUCLEOTIDE SEQUENCE [LARGE SCALE GENOMIC DNA]</scope>
    <source>
        <strain evidence="4 5">YIM B02515</strain>
    </source>
</reference>
<evidence type="ECO:0000256" key="2">
    <source>
        <dbReference type="PROSITE-ProRule" id="PRU00335"/>
    </source>
</evidence>
<dbReference type="InterPro" id="IPR001647">
    <property type="entry name" value="HTH_TetR"/>
</dbReference>
<dbReference type="Proteomes" id="UP000632377">
    <property type="component" value="Unassembled WGS sequence"/>
</dbReference>
<feature type="DNA-binding region" description="H-T-H motif" evidence="2">
    <location>
        <begin position="29"/>
        <end position="48"/>
    </location>
</feature>
<dbReference type="RefSeq" id="WP_202751390.1">
    <property type="nucleotide sequence ID" value="NZ_JAESWC010000025.1"/>
</dbReference>
<accession>A0ABS1TGX2</accession>
<dbReference type="SUPFAM" id="SSF46689">
    <property type="entry name" value="Homeodomain-like"/>
    <property type="match status" value="1"/>
</dbReference>
<dbReference type="EMBL" id="JAESWC010000025">
    <property type="protein sequence ID" value="MBL4938628.1"/>
    <property type="molecule type" value="Genomic_DNA"/>
</dbReference>
<evidence type="ECO:0000256" key="1">
    <source>
        <dbReference type="ARBA" id="ARBA00023125"/>
    </source>
</evidence>
<gene>
    <name evidence="4" type="ORF">JK636_23260</name>
</gene>
<dbReference type="PANTHER" id="PTHR43479:SF11">
    <property type="entry name" value="ACREF_ENVCD OPERON REPRESSOR-RELATED"/>
    <property type="match status" value="1"/>
</dbReference>
<keyword evidence="5" id="KW-1185">Reference proteome</keyword>
<evidence type="ECO:0000313" key="5">
    <source>
        <dbReference type="Proteomes" id="UP000632377"/>
    </source>
</evidence>
<dbReference type="Gene3D" id="1.10.357.10">
    <property type="entry name" value="Tetracycline Repressor, domain 2"/>
    <property type="match status" value="1"/>
</dbReference>